<dbReference type="AlphaFoldDB" id="G2THC6"/>
<proteinExistence type="predicted"/>
<name>G2THC6_HEYCO</name>
<dbReference type="KEGG" id="bag:Bcoa_0808"/>
<sequence length="66" mass="7700">MPNSRKQPKLKISKTKGEWFWDIIGYLFFFGSIIFLVSVWGNFQKKFPDIMMPPVKSIVGDQNGNF</sequence>
<evidence type="ECO:0000313" key="2">
    <source>
        <dbReference type="EMBL" id="AEP00026.1"/>
    </source>
</evidence>
<dbReference type="HOGENOM" id="CLU_2822008_0_0_9"/>
<organism evidence="2 3">
    <name type="scientific">Heyndrickxia coagulans 36D1</name>
    <dbReference type="NCBI Taxonomy" id="345219"/>
    <lineage>
        <taxon>Bacteria</taxon>
        <taxon>Bacillati</taxon>
        <taxon>Bacillota</taxon>
        <taxon>Bacilli</taxon>
        <taxon>Bacillales</taxon>
        <taxon>Bacillaceae</taxon>
        <taxon>Heyndrickxia</taxon>
    </lineage>
</organism>
<feature type="transmembrane region" description="Helical" evidence="1">
    <location>
        <begin position="20"/>
        <end position="43"/>
    </location>
</feature>
<keyword evidence="1" id="KW-0812">Transmembrane</keyword>
<evidence type="ECO:0000313" key="3">
    <source>
        <dbReference type="Proteomes" id="UP000009283"/>
    </source>
</evidence>
<protein>
    <submittedName>
        <fullName evidence="2">Uncharacterized protein</fullName>
    </submittedName>
</protein>
<reference evidence="2 3" key="1">
    <citation type="journal article" date="2011" name="Stand. Genomic Sci.">
        <title>Complete Genome Sequence of a thermotolerant sporogenic lactic acid bacterium, Bacillus coagulans strain 36D1.</title>
        <authorList>
            <person name="Rhee M.S."/>
            <person name="Moritz B.E."/>
            <person name="Xie G."/>
            <person name="Glavina Del Rio T."/>
            <person name="Dalin E."/>
            <person name="Tice H."/>
            <person name="Bruce D."/>
            <person name="Goodwin L."/>
            <person name="Chertkov O."/>
            <person name="Brettin T."/>
            <person name="Han C."/>
            <person name="Detter C."/>
            <person name="Pitluck S."/>
            <person name="Land M.L."/>
            <person name="Patel M."/>
            <person name="Ou M."/>
            <person name="Harbrucker R."/>
            <person name="Ingram L.O."/>
            <person name="Shanmugam K.T."/>
        </authorList>
    </citation>
    <scope>NUCLEOTIDE SEQUENCE [LARGE SCALE GENOMIC DNA]</scope>
    <source>
        <strain evidence="2 3">36D1</strain>
    </source>
</reference>
<keyword evidence="1" id="KW-1133">Transmembrane helix</keyword>
<gene>
    <name evidence="2" type="ORF">Bcoa_0808</name>
</gene>
<dbReference type="Proteomes" id="UP000009283">
    <property type="component" value="Chromosome"/>
</dbReference>
<keyword evidence="1" id="KW-0472">Membrane</keyword>
<accession>G2THC6</accession>
<dbReference type="EMBL" id="CP003056">
    <property type="protein sequence ID" value="AEP00026.1"/>
    <property type="molecule type" value="Genomic_DNA"/>
</dbReference>
<evidence type="ECO:0000256" key="1">
    <source>
        <dbReference type="SAM" id="Phobius"/>
    </source>
</evidence>